<dbReference type="Gene3D" id="3.40.640.10">
    <property type="entry name" value="Type I PLP-dependent aspartate aminotransferase-like (Major domain)"/>
    <property type="match status" value="1"/>
</dbReference>
<dbReference type="GO" id="GO:0019265">
    <property type="term" value="P:glycine biosynthetic process, by transamination of glyoxylate"/>
    <property type="evidence" value="ECO:0007669"/>
    <property type="project" value="TreeGrafter"/>
</dbReference>
<evidence type="ECO:0000313" key="10">
    <source>
        <dbReference type="Proteomes" id="UP000027665"/>
    </source>
</evidence>
<evidence type="ECO:0000259" key="8">
    <source>
        <dbReference type="Pfam" id="PF00266"/>
    </source>
</evidence>
<evidence type="ECO:0000256" key="6">
    <source>
        <dbReference type="PIRSR" id="PIRSR000524-1"/>
    </source>
</evidence>
<evidence type="ECO:0000256" key="5">
    <source>
        <dbReference type="ARBA" id="ARBA00022898"/>
    </source>
</evidence>
<keyword evidence="4 9" id="KW-0808">Transferase</keyword>
<dbReference type="PIRSF" id="PIRSF000524">
    <property type="entry name" value="SPT"/>
    <property type="match status" value="1"/>
</dbReference>
<reference evidence="9 10" key="1">
    <citation type="submission" date="2014-04" db="EMBL/GenBank/DDBJ databases">
        <title>Draft Genome Sequence of Synergistes jonesii.</title>
        <authorList>
            <person name="Coil D.A."/>
            <person name="Eisen J.A."/>
            <person name="Holland-Moritz H.E."/>
        </authorList>
    </citation>
    <scope>NUCLEOTIDE SEQUENCE [LARGE SCALE GENOMIC DNA]</scope>
    <source>
        <strain evidence="9 10">78-1</strain>
    </source>
</reference>
<comment type="caution">
    <text evidence="9">The sequence shown here is derived from an EMBL/GenBank/DDBJ whole genome shotgun (WGS) entry which is preliminary data.</text>
</comment>
<dbReference type="STRING" id="2754.EH55_04490"/>
<dbReference type="InterPro" id="IPR015424">
    <property type="entry name" value="PyrdxlP-dep_Trfase"/>
</dbReference>
<protein>
    <submittedName>
        <fullName evidence="9">Aminotransferase</fullName>
    </submittedName>
</protein>
<dbReference type="GeneID" id="90983562"/>
<dbReference type="Pfam" id="PF00266">
    <property type="entry name" value="Aminotran_5"/>
    <property type="match status" value="1"/>
</dbReference>
<evidence type="ECO:0000256" key="4">
    <source>
        <dbReference type="ARBA" id="ARBA00022679"/>
    </source>
</evidence>
<sequence>MQTYKIPLVPGPVSVPQKYREAYLTDYGSSDVEDEFFALLSDNISLLRRVLKTKNDVAIGSGEAMSALWGAMKSLVGPGDKFLTISNGLFGHGFGEMAEALGARVEYLEAPDGEFVTAEQTRRKISEFGPDFISAVHCETPSGLLNPLAEIAPAVAESGAIFIVDFVASALGADVRVDEWGIDIGLLGSQKCLSILPDIHATTVSERAWKRAARVNYAGYDALLPWKNVLKTKAMPYTHNWHANKAMNLSLKDSLEEGLENGFRRHEEAAALCRRRAKEMGLSLYAKDEKLSSPTVTAIMIPDGWTWEELDAEFRKEGLAVGGSWGKLAGKVFRIGHMGSQANAELVKRGMDVVEKVISKKL</sequence>
<dbReference type="PANTHER" id="PTHR21152">
    <property type="entry name" value="AMINOTRANSFERASE CLASS V"/>
    <property type="match status" value="1"/>
</dbReference>
<dbReference type="EMBL" id="JMKI01000031">
    <property type="protein sequence ID" value="KEJ92266.1"/>
    <property type="molecule type" value="Genomic_DNA"/>
</dbReference>
<dbReference type="InterPro" id="IPR015422">
    <property type="entry name" value="PyrdxlP-dep_Trfase_small"/>
</dbReference>
<evidence type="ECO:0000256" key="1">
    <source>
        <dbReference type="ARBA" id="ARBA00001933"/>
    </source>
</evidence>
<dbReference type="PANTHER" id="PTHR21152:SF24">
    <property type="entry name" value="ALANINE--GLYOXYLATE AMINOTRANSFERASE 1"/>
    <property type="match status" value="1"/>
</dbReference>
<comment type="similarity">
    <text evidence="2">Belongs to the class-V pyridoxal-phosphate-dependent aminotransferase family.</text>
</comment>
<organism evidence="9 10">
    <name type="scientific">Synergistes jonesii</name>
    <dbReference type="NCBI Taxonomy" id="2754"/>
    <lineage>
        <taxon>Bacteria</taxon>
        <taxon>Thermotogati</taxon>
        <taxon>Synergistota</taxon>
        <taxon>Synergistia</taxon>
        <taxon>Synergistales</taxon>
        <taxon>Synergistaceae</taxon>
        <taxon>Synergistes</taxon>
    </lineage>
</organism>
<evidence type="ECO:0000256" key="2">
    <source>
        <dbReference type="ARBA" id="ARBA00009236"/>
    </source>
</evidence>
<feature type="domain" description="Aminotransferase class V" evidence="8">
    <location>
        <begin position="60"/>
        <end position="193"/>
    </location>
</feature>
<dbReference type="GO" id="GO:0004760">
    <property type="term" value="F:L-serine-pyruvate transaminase activity"/>
    <property type="evidence" value="ECO:0007669"/>
    <property type="project" value="TreeGrafter"/>
</dbReference>
<evidence type="ECO:0000313" key="9">
    <source>
        <dbReference type="EMBL" id="KEJ92266.1"/>
    </source>
</evidence>
<name>A0A073IRZ9_9BACT</name>
<keyword evidence="3 9" id="KW-0032">Aminotransferase</keyword>
<evidence type="ECO:0000256" key="3">
    <source>
        <dbReference type="ARBA" id="ARBA00022576"/>
    </source>
</evidence>
<proteinExistence type="inferred from homology"/>
<evidence type="ECO:0000256" key="7">
    <source>
        <dbReference type="PIRSR" id="PIRSR000524-50"/>
    </source>
</evidence>
<dbReference type="GO" id="GO:0008453">
    <property type="term" value="F:alanine-glyoxylate transaminase activity"/>
    <property type="evidence" value="ECO:0007669"/>
    <property type="project" value="TreeGrafter"/>
</dbReference>
<accession>A0A073IRZ9</accession>
<dbReference type="InterPro" id="IPR000192">
    <property type="entry name" value="Aminotrans_V_dom"/>
</dbReference>
<comment type="cofactor">
    <cofactor evidence="1 7">
        <name>pyridoxal 5'-phosphate</name>
        <dbReference type="ChEBI" id="CHEBI:597326"/>
    </cofactor>
</comment>
<gene>
    <name evidence="9" type="ORF">EH55_04490</name>
</gene>
<keyword evidence="5 7" id="KW-0663">Pyridoxal phosphate</keyword>
<feature type="binding site" evidence="6">
    <location>
        <position position="334"/>
    </location>
    <ligand>
        <name>substrate</name>
    </ligand>
</feature>
<dbReference type="PATRIC" id="fig|2754.20.peg.76"/>
<keyword evidence="10" id="KW-1185">Reference proteome</keyword>
<dbReference type="SUPFAM" id="SSF53383">
    <property type="entry name" value="PLP-dependent transferases"/>
    <property type="match status" value="1"/>
</dbReference>
<dbReference type="OrthoDB" id="389074at2"/>
<feature type="modified residue" description="N6-(pyridoxal phosphate)lysine" evidence="7">
    <location>
        <position position="191"/>
    </location>
</feature>
<dbReference type="eggNOG" id="COG0075">
    <property type="taxonomic scope" value="Bacteria"/>
</dbReference>
<dbReference type="AlphaFoldDB" id="A0A073IRZ9"/>
<dbReference type="InterPro" id="IPR015421">
    <property type="entry name" value="PyrdxlP-dep_Trfase_major"/>
</dbReference>
<dbReference type="RefSeq" id="WP_037975988.1">
    <property type="nucleotide sequence ID" value="NZ_JMKI01000031.1"/>
</dbReference>
<dbReference type="Proteomes" id="UP000027665">
    <property type="component" value="Unassembled WGS sequence"/>
</dbReference>
<dbReference type="Gene3D" id="3.90.1150.10">
    <property type="entry name" value="Aspartate Aminotransferase, domain 1"/>
    <property type="match status" value="1"/>
</dbReference>
<dbReference type="InterPro" id="IPR024169">
    <property type="entry name" value="SP_NH2Trfase/AEP_transaminase"/>
</dbReference>